<dbReference type="Gene3D" id="3.30.70.1290">
    <property type="entry name" value="Transposase IS200-like"/>
    <property type="match status" value="1"/>
</dbReference>
<dbReference type="EMBL" id="JACHVA010000036">
    <property type="protein sequence ID" value="MBC2600784.1"/>
    <property type="molecule type" value="Genomic_DNA"/>
</dbReference>
<protein>
    <submittedName>
        <fullName evidence="2">Transposase</fullName>
    </submittedName>
</protein>
<dbReference type="InterPro" id="IPR052715">
    <property type="entry name" value="RAYT_transposase"/>
</dbReference>
<dbReference type="AlphaFoldDB" id="A0A7X1E3B2"/>
<dbReference type="GO" id="GO:0004803">
    <property type="term" value="F:transposase activity"/>
    <property type="evidence" value="ECO:0007669"/>
    <property type="project" value="InterPro"/>
</dbReference>
<evidence type="ECO:0000313" key="2">
    <source>
        <dbReference type="EMBL" id="MBC2600784.1"/>
    </source>
</evidence>
<evidence type="ECO:0000313" key="3">
    <source>
        <dbReference type="Proteomes" id="UP000525652"/>
    </source>
</evidence>
<sequence length="203" mass="24349">MSLIPTQERWRSRLPHWEVEGHWHFVTIRCKGSLPQVAKRQLEEIHQTMASVQPRSDLFENLQRRYFQTVEKYLHQAQGSCPLSSNSASEACLKAWEEMEEEDWHIGEATIMPNHIHFLTFRHGSAFSLKEVLRRFKGRSGRWINQALGRSGRFWQEDWFDRWMRTEAERDKTIAYIRNNPVKGKLVTDWEDHRWRISSKFPK</sequence>
<keyword evidence="3" id="KW-1185">Reference proteome</keyword>
<organism evidence="2 3">
    <name type="scientific">Puniceicoccus vermicola</name>
    <dbReference type="NCBI Taxonomy" id="388746"/>
    <lineage>
        <taxon>Bacteria</taxon>
        <taxon>Pseudomonadati</taxon>
        <taxon>Verrucomicrobiota</taxon>
        <taxon>Opitutia</taxon>
        <taxon>Puniceicoccales</taxon>
        <taxon>Puniceicoccaceae</taxon>
        <taxon>Puniceicoccus</taxon>
    </lineage>
</organism>
<dbReference type="Pfam" id="PF01797">
    <property type="entry name" value="Y1_Tnp"/>
    <property type="match status" value="1"/>
</dbReference>
<dbReference type="GO" id="GO:0006313">
    <property type="term" value="P:DNA transposition"/>
    <property type="evidence" value="ECO:0007669"/>
    <property type="project" value="InterPro"/>
</dbReference>
<dbReference type="Proteomes" id="UP000525652">
    <property type="component" value="Unassembled WGS sequence"/>
</dbReference>
<dbReference type="PANTHER" id="PTHR36966">
    <property type="entry name" value="REP-ASSOCIATED TYROSINE TRANSPOSASE"/>
    <property type="match status" value="1"/>
</dbReference>
<reference evidence="2 3" key="1">
    <citation type="submission" date="2020-07" db="EMBL/GenBank/DDBJ databases">
        <authorList>
            <person name="Feng X."/>
        </authorList>
    </citation>
    <scope>NUCLEOTIDE SEQUENCE [LARGE SCALE GENOMIC DNA]</scope>
    <source>
        <strain evidence="2 3">JCM14086</strain>
    </source>
</reference>
<dbReference type="GO" id="GO:0043565">
    <property type="term" value="F:sequence-specific DNA binding"/>
    <property type="evidence" value="ECO:0007669"/>
    <property type="project" value="TreeGrafter"/>
</dbReference>
<gene>
    <name evidence="2" type="ORF">H5P30_03200</name>
</gene>
<dbReference type="SMART" id="SM01321">
    <property type="entry name" value="Y1_Tnp"/>
    <property type="match status" value="1"/>
</dbReference>
<dbReference type="InterPro" id="IPR002686">
    <property type="entry name" value="Transposase_17"/>
</dbReference>
<proteinExistence type="predicted"/>
<dbReference type="RefSeq" id="WP_354586560.1">
    <property type="nucleotide sequence ID" value="NZ_JBEPNX010000001.1"/>
</dbReference>
<dbReference type="PANTHER" id="PTHR36966:SF1">
    <property type="entry name" value="REP-ASSOCIATED TYROSINE TRANSPOSASE"/>
    <property type="match status" value="1"/>
</dbReference>
<dbReference type="InterPro" id="IPR036515">
    <property type="entry name" value="Transposase_17_sf"/>
</dbReference>
<dbReference type="SUPFAM" id="SSF143422">
    <property type="entry name" value="Transposase IS200-like"/>
    <property type="match status" value="1"/>
</dbReference>
<accession>A0A7X1E3B2</accession>
<evidence type="ECO:0000259" key="1">
    <source>
        <dbReference type="SMART" id="SM01321"/>
    </source>
</evidence>
<comment type="caution">
    <text evidence="2">The sequence shown here is derived from an EMBL/GenBank/DDBJ whole genome shotgun (WGS) entry which is preliminary data.</text>
</comment>
<name>A0A7X1E3B2_9BACT</name>
<feature type="domain" description="Transposase IS200-like" evidence="1">
    <location>
        <begin position="19"/>
        <end position="180"/>
    </location>
</feature>